<dbReference type="AlphaFoldDB" id="A0A841D3S6"/>
<evidence type="ECO:0000259" key="3">
    <source>
        <dbReference type="Pfam" id="PF07282"/>
    </source>
</evidence>
<dbReference type="GO" id="GO:0003677">
    <property type="term" value="F:DNA binding"/>
    <property type="evidence" value="ECO:0007669"/>
    <property type="project" value="UniProtKB-KW"/>
</dbReference>
<sequence length="671" mass="72110">MTGQISLTSTASCTGLRAVAEHTGEAVGERELARRVGHLTVLIQAMAAHLVAAHWTSADLDLLASGKSLDGRALPSKGWMALRRLGWAAAAPDGVAVCDRLRRCAEEEAARTLRLALHRRRILAALVATWPEQPGKRSQVEWTALRAVLPDGVSPVEIRNRTRQIRAWAEAHGVALPGDLVEVEDPPQVAAQALLAAADRQLTTLERTGEQSAVLRVQLPLVAAPASRRDWAWHALPFTLPPIIAAEAVLCAPTLRSAAHRVRLDLPHRSPITHPSPAGHTTGLGLDWGVNTLLTGALARLTDTSAGPRVLSDGRRLRYDASAVSAKLHRLRQVREHVAARRDHYEALLAGLAAPQPLWAELQSKHAVLVTEHARICARLRQLNRALAWSAARWAVDQARALGASVIYLEDLATLEARGKRSGNARLAGQVRGLVAEAIAHLAAREGIAVVAVPARGTSKYCPRCGSGTQPLKHVAAPDRMRESGWKWAACTSCGLSCDRDHAAAERIAARGLLSQTRVRTDRHTGRRTVTIAVEGNVARARRRTPRPTPPRAVVGRPAVRADRAKTGPTPKRPAAASPGVSRRVPDRRAVPAPPSGGQCPAGQAPQNHPHPGARSGPAHGFPNPQHDRTGFHRVRASPVLALGDFGAGADRPRHARNVRFIQTHSGNQRR</sequence>
<dbReference type="Proteomes" id="UP000562352">
    <property type="component" value="Unassembled WGS sequence"/>
</dbReference>
<name>A0A841D3S6_PLAVE</name>
<accession>A0A841D3S6</accession>
<feature type="region of interest" description="Disordered" evidence="2">
    <location>
        <begin position="535"/>
        <end position="631"/>
    </location>
</feature>
<comment type="caution">
    <text evidence="4">The sequence shown here is derived from an EMBL/GenBank/DDBJ whole genome shotgun (WGS) entry which is preliminary data.</text>
</comment>
<reference evidence="4 5" key="1">
    <citation type="submission" date="2020-08" db="EMBL/GenBank/DDBJ databases">
        <title>Genomic Encyclopedia of Type Strains, Phase III (KMG-III): the genomes of soil and plant-associated and newly described type strains.</title>
        <authorList>
            <person name="Whitman W."/>
        </authorList>
    </citation>
    <scope>NUCLEOTIDE SEQUENCE [LARGE SCALE GENOMIC DNA]</scope>
    <source>
        <strain evidence="4 5">CECT 3303</strain>
    </source>
</reference>
<evidence type="ECO:0000313" key="4">
    <source>
        <dbReference type="EMBL" id="MBB5964901.1"/>
    </source>
</evidence>
<feature type="region of interest" description="Disordered" evidence="2">
    <location>
        <begin position="644"/>
        <end position="671"/>
    </location>
</feature>
<keyword evidence="1" id="KW-0238">DNA-binding</keyword>
<proteinExistence type="predicted"/>
<protein>
    <recommendedName>
        <fullName evidence="3">Cas12f1-like TNB domain-containing protein</fullName>
    </recommendedName>
</protein>
<dbReference type="Pfam" id="PF07282">
    <property type="entry name" value="Cas12f1-like_TNB"/>
    <property type="match status" value="1"/>
</dbReference>
<keyword evidence="5" id="KW-1185">Reference proteome</keyword>
<evidence type="ECO:0000313" key="5">
    <source>
        <dbReference type="Proteomes" id="UP000562352"/>
    </source>
</evidence>
<dbReference type="EMBL" id="JACHJJ010000014">
    <property type="protein sequence ID" value="MBB5964901.1"/>
    <property type="molecule type" value="Genomic_DNA"/>
</dbReference>
<evidence type="ECO:0000256" key="1">
    <source>
        <dbReference type="ARBA" id="ARBA00023125"/>
    </source>
</evidence>
<organism evidence="4 5">
    <name type="scientific">Planomonospora venezuelensis</name>
    <dbReference type="NCBI Taxonomy" id="1999"/>
    <lineage>
        <taxon>Bacteria</taxon>
        <taxon>Bacillati</taxon>
        <taxon>Actinomycetota</taxon>
        <taxon>Actinomycetes</taxon>
        <taxon>Streptosporangiales</taxon>
        <taxon>Streptosporangiaceae</taxon>
        <taxon>Planomonospora</taxon>
    </lineage>
</organism>
<dbReference type="InterPro" id="IPR010095">
    <property type="entry name" value="Cas12f1-like_TNB"/>
</dbReference>
<gene>
    <name evidence="4" type="ORF">FHS22_004187</name>
</gene>
<evidence type="ECO:0000256" key="2">
    <source>
        <dbReference type="SAM" id="MobiDB-lite"/>
    </source>
</evidence>
<dbReference type="RefSeq" id="WP_260408126.1">
    <property type="nucleotide sequence ID" value="NZ_BAAAWZ010000004.1"/>
</dbReference>
<feature type="domain" description="Cas12f1-like TNB" evidence="3">
    <location>
        <begin position="437"/>
        <end position="507"/>
    </location>
</feature>
<feature type="compositionally biased region" description="Polar residues" evidence="2">
    <location>
        <begin position="661"/>
        <end position="671"/>
    </location>
</feature>